<protein>
    <submittedName>
        <fullName evidence="2">Uncharacterized protein</fullName>
    </submittedName>
</protein>
<organism evidence="2 3">
    <name type="scientific">Lactococcus petauri</name>
    <dbReference type="NCBI Taxonomy" id="1940789"/>
    <lineage>
        <taxon>Bacteria</taxon>
        <taxon>Bacillati</taxon>
        <taxon>Bacillota</taxon>
        <taxon>Bacilli</taxon>
        <taxon>Lactobacillales</taxon>
        <taxon>Streptococcaceae</taxon>
        <taxon>Lactococcus</taxon>
    </lineage>
</organism>
<evidence type="ECO:0000256" key="1">
    <source>
        <dbReference type="SAM" id="MobiDB-lite"/>
    </source>
</evidence>
<accession>A0A252CF58</accession>
<reference evidence="2 3" key="1">
    <citation type="submission" date="2017-02" db="EMBL/GenBank/DDBJ databases">
        <authorList>
            <person name="Peterson S.W."/>
        </authorList>
    </citation>
    <scope>NUCLEOTIDE SEQUENCE [LARGE SCALE GENOMIC DNA]</scope>
    <source>
        <strain evidence="2">159469</strain>
    </source>
</reference>
<proteinExistence type="predicted"/>
<sequence length="278" mass="31932">MIKQALKNIILGQKKKNRKNDLARKYRRIGIAVASLFLVEVMIGYVDGGSGKVTYAAPKQLYMTPDEGSSSIKAEVYSVETLPDHSSRTIFYLTTGEYDYHEKKIEAKADKKVIKGEILNDRYFAVTTPKECDTEHLSVTLTSNNGTENVQVIHFNFSVNTDKSSENKFSPYDKKTYDLLYVQSRIEESQKNVEHYKKTIDEKKKQIQLNNVQITSLNKSLKETTVKTDQKDIQTQIDNLQQAIQQLNGTVKENEKHLSDENGHLDQLRKEKIDYEKK</sequence>
<evidence type="ECO:0000313" key="2">
    <source>
        <dbReference type="EMBL" id="OUK05163.1"/>
    </source>
</evidence>
<dbReference type="EMBL" id="MUIZ01000001">
    <property type="protein sequence ID" value="OUK05163.1"/>
    <property type="molecule type" value="Genomic_DNA"/>
</dbReference>
<dbReference type="RefSeq" id="WP_086581861.1">
    <property type="nucleotide sequence ID" value="NZ_MUIZ01000001.1"/>
</dbReference>
<gene>
    <name evidence="2" type="ORF">BZZ03_00130</name>
</gene>
<dbReference type="Gene3D" id="1.10.287.1490">
    <property type="match status" value="1"/>
</dbReference>
<feature type="region of interest" description="Disordered" evidence="1">
    <location>
        <begin position="255"/>
        <end position="278"/>
    </location>
</feature>
<dbReference type="Proteomes" id="UP000194606">
    <property type="component" value="Unassembled WGS sequence"/>
</dbReference>
<comment type="caution">
    <text evidence="2">The sequence shown here is derived from an EMBL/GenBank/DDBJ whole genome shotgun (WGS) entry which is preliminary data.</text>
</comment>
<name>A0A252CF58_9LACT</name>
<dbReference type="AlphaFoldDB" id="A0A252CF58"/>
<evidence type="ECO:0000313" key="3">
    <source>
        <dbReference type="Proteomes" id="UP000194606"/>
    </source>
</evidence>